<organism evidence="1 2">
    <name type="scientific">Mesonia oceanica</name>
    <dbReference type="NCBI Taxonomy" id="2687242"/>
    <lineage>
        <taxon>Bacteria</taxon>
        <taxon>Pseudomonadati</taxon>
        <taxon>Bacteroidota</taxon>
        <taxon>Flavobacteriia</taxon>
        <taxon>Flavobacteriales</taxon>
        <taxon>Flavobacteriaceae</taxon>
        <taxon>Mesonia</taxon>
    </lineage>
</organism>
<reference evidence="1" key="1">
    <citation type="submission" date="2019-09" db="EMBL/GenBank/DDBJ databases">
        <authorList>
            <person name="Rodrigo-Torres L."/>
            <person name="Arahal R. D."/>
            <person name="Lucena T."/>
        </authorList>
    </citation>
    <scope>NUCLEOTIDE SEQUENCE</scope>
    <source>
        <strain evidence="1">ISS653</strain>
    </source>
</reference>
<keyword evidence="2" id="KW-1185">Reference proteome</keyword>
<dbReference type="EMBL" id="CABVMM010000002">
    <property type="protein sequence ID" value="VVU99283.1"/>
    <property type="molecule type" value="Genomic_DNA"/>
</dbReference>
<evidence type="ECO:0000313" key="1">
    <source>
        <dbReference type="EMBL" id="VVU99283.1"/>
    </source>
</evidence>
<proteinExistence type="predicted"/>
<protein>
    <submittedName>
        <fullName evidence="1">Uncharacterized protein</fullName>
    </submittedName>
</protein>
<evidence type="ECO:0000313" key="2">
    <source>
        <dbReference type="Proteomes" id="UP000356253"/>
    </source>
</evidence>
<gene>
    <name evidence="1" type="ORF">FVB9532_00535</name>
</gene>
<sequence length="290" mass="32860">MQKIIQFKKERELGDVLGDTFKFVRENYKLLFKALVKFAGPVFLIQLFATGYYTFTASDLEKIFSGAGQINSGFGFNMVLAMLFMFITSIAYQAFMYGTIQHSIKSYVKNNGEINLDEVGHGMNQDWGSFLGLGFVIFAMVFAGIMFCFIPGIYLMVPLSLAYSIKTFDRLSFSETISHCFRLVKDNWWITFFTLLVMGIIVYLMSMIFQIPALIYTMTKTFTAVQEGSYSDPSFMFDWVYLALSVVANAAQSIIFGILAISVAFIYFSLNEQKNHTGAYEAIDNLGKDQ</sequence>
<name>A0AC61Y469_9FLAO</name>
<accession>A0AC61Y469</accession>
<dbReference type="Proteomes" id="UP000356253">
    <property type="component" value="Unassembled WGS sequence"/>
</dbReference>
<comment type="caution">
    <text evidence="1">The sequence shown here is derived from an EMBL/GenBank/DDBJ whole genome shotgun (WGS) entry which is preliminary data.</text>
</comment>